<evidence type="ECO:0000313" key="1">
    <source>
        <dbReference type="EMBL" id="KAK7686452.1"/>
    </source>
</evidence>
<comment type="caution">
    <text evidence="1">The sequence shown here is derived from an EMBL/GenBank/DDBJ whole genome shotgun (WGS) entry which is preliminary data.</text>
</comment>
<gene>
    <name evidence="1" type="ORF">QCA50_010676</name>
</gene>
<proteinExistence type="predicted"/>
<dbReference type="Proteomes" id="UP001385951">
    <property type="component" value="Unassembled WGS sequence"/>
</dbReference>
<name>A0AAW0G243_9APHY</name>
<accession>A0AAW0G243</accession>
<reference evidence="1 2" key="1">
    <citation type="submission" date="2022-09" db="EMBL/GenBank/DDBJ databases">
        <authorList>
            <person name="Palmer J.M."/>
        </authorList>
    </citation>
    <scope>NUCLEOTIDE SEQUENCE [LARGE SCALE GENOMIC DNA]</scope>
    <source>
        <strain evidence="1 2">DSM 7382</strain>
    </source>
</reference>
<sequence length="123" mass="14641">MFFSLPLFLIYPNMEYHRIRYLDLTLPSSYLEYQISSKPTYISATQLEHVEIRVYWPNVQYFDLSNQGSVQAPTILEILDNTPRLRNLILDSVPVDWNYLQCLPRNLTHFTIVQPRKHPRSRA</sequence>
<organism evidence="1 2">
    <name type="scientific">Cerrena zonata</name>
    <dbReference type="NCBI Taxonomy" id="2478898"/>
    <lineage>
        <taxon>Eukaryota</taxon>
        <taxon>Fungi</taxon>
        <taxon>Dikarya</taxon>
        <taxon>Basidiomycota</taxon>
        <taxon>Agaricomycotina</taxon>
        <taxon>Agaricomycetes</taxon>
        <taxon>Polyporales</taxon>
        <taxon>Cerrenaceae</taxon>
        <taxon>Cerrena</taxon>
    </lineage>
</organism>
<keyword evidence="2" id="KW-1185">Reference proteome</keyword>
<evidence type="ECO:0000313" key="2">
    <source>
        <dbReference type="Proteomes" id="UP001385951"/>
    </source>
</evidence>
<protein>
    <submittedName>
        <fullName evidence="1">Uncharacterized protein</fullName>
    </submittedName>
</protein>
<dbReference type="EMBL" id="JASBNA010000017">
    <property type="protein sequence ID" value="KAK7686452.1"/>
    <property type="molecule type" value="Genomic_DNA"/>
</dbReference>
<dbReference type="AlphaFoldDB" id="A0AAW0G243"/>